<dbReference type="Pfam" id="PF00356">
    <property type="entry name" value="LacI"/>
    <property type="match status" value="1"/>
</dbReference>
<dbReference type="PRINTS" id="PR00036">
    <property type="entry name" value="HTHLACI"/>
</dbReference>
<proteinExistence type="predicted"/>
<reference evidence="4" key="1">
    <citation type="journal article" date="2019" name="Int. J. Syst. Evol. Microbiol.">
        <title>The Global Catalogue of Microorganisms (GCM) 10K type strain sequencing project: providing services to taxonomists for standard genome sequencing and annotation.</title>
        <authorList>
            <consortium name="The Broad Institute Genomics Platform"/>
            <consortium name="The Broad Institute Genome Sequencing Center for Infectious Disease"/>
            <person name="Wu L."/>
            <person name="Ma J."/>
        </authorList>
    </citation>
    <scope>NUCLEOTIDE SEQUENCE [LARGE SCALE GENOMIC DNA]</scope>
    <source>
        <strain evidence="4">NBRC 112299</strain>
    </source>
</reference>
<evidence type="ECO:0000259" key="2">
    <source>
        <dbReference type="PROSITE" id="PS50932"/>
    </source>
</evidence>
<accession>A0ABQ6IIT1</accession>
<feature type="domain" description="HTH lacI-type" evidence="2">
    <location>
        <begin position="3"/>
        <end position="43"/>
    </location>
</feature>
<dbReference type="SUPFAM" id="SSF47413">
    <property type="entry name" value="lambda repressor-like DNA-binding domains"/>
    <property type="match status" value="1"/>
</dbReference>
<dbReference type="PROSITE" id="PS50932">
    <property type="entry name" value="HTH_LACI_2"/>
    <property type="match status" value="1"/>
</dbReference>
<evidence type="ECO:0000313" key="4">
    <source>
        <dbReference type="Proteomes" id="UP001157125"/>
    </source>
</evidence>
<comment type="caution">
    <text evidence="3">The sequence shown here is derived from an EMBL/GenBank/DDBJ whole genome shotgun (WGS) entry which is preliminary data.</text>
</comment>
<feature type="compositionally biased region" description="Basic residues" evidence="1">
    <location>
        <begin position="53"/>
        <end position="64"/>
    </location>
</feature>
<organism evidence="3 4">
    <name type="scientific">Demequina litorisediminis</name>
    <dbReference type="NCBI Taxonomy" id="1849022"/>
    <lineage>
        <taxon>Bacteria</taxon>
        <taxon>Bacillati</taxon>
        <taxon>Actinomycetota</taxon>
        <taxon>Actinomycetes</taxon>
        <taxon>Micrococcales</taxon>
        <taxon>Demequinaceae</taxon>
        <taxon>Demequina</taxon>
    </lineage>
</organism>
<sequence length="82" mass="9211">MAVSVREVARLAGVSVGTVSNVLNRPDQVKDATVERVREAIAEPGLRSERRRAPTPRWPVHHGGARRARCLEPVLHRRGTWR</sequence>
<keyword evidence="4" id="KW-1185">Reference proteome</keyword>
<dbReference type="InterPro" id="IPR010982">
    <property type="entry name" value="Lambda_DNA-bd_dom_sf"/>
</dbReference>
<feature type="region of interest" description="Disordered" evidence="1">
    <location>
        <begin position="45"/>
        <end position="64"/>
    </location>
</feature>
<dbReference type="Gene3D" id="1.10.260.40">
    <property type="entry name" value="lambda repressor-like DNA-binding domains"/>
    <property type="match status" value="1"/>
</dbReference>
<gene>
    <name evidence="3" type="ORF">GCM10025876_28180</name>
</gene>
<dbReference type="PROSITE" id="PS00356">
    <property type="entry name" value="HTH_LACI_1"/>
    <property type="match status" value="1"/>
</dbReference>
<dbReference type="SMART" id="SM00354">
    <property type="entry name" value="HTH_LACI"/>
    <property type="match status" value="1"/>
</dbReference>
<protein>
    <recommendedName>
        <fullName evidence="2">HTH lacI-type domain-containing protein</fullName>
    </recommendedName>
</protein>
<evidence type="ECO:0000256" key="1">
    <source>
        <dbReference type="SAM" id="MobiDB-lite"/>
    </source>
</evidence>
<name>A0ABQ6IIT1_9MICO</name>
<dbReference type="Proteomes" id="UP001157125">
    <property type="component" value="Unassembled WGS sequence"/>
</dbReference>
<dbReference type="EMBL" id="BSUN01000001">
    <property type="protein sequence ID" value="GMA36614.1"/>
    <property type="molecule type" value="Genomic_DNA"/>
</dbReference>
<evidence type="ECO:0000313" key="3">
    <source>
        <dbReference type="EMBL" id="GMA36614.1"/>
    </source>
</evidence>
<dbReference type="CDD" id="cd01392">
    <property type="entry name" value="HTH_LacI"/>
    <property type="match status" value="1"/>
</dbReference>
<dbReference type="InterPro" id="IPR000843">
    <property type="entry name" value="HTH_LacI"/>
</dbReference>